<dbReference type="Proteomes" id="UP000825890">
    <property type="component" value="Unassembled WGS sequence"/>
</dbReference>
<feature type="domain" description="SLS1 N-terminal" evidence="2">
    <location>
        <begin position="124"/>
        <end position="234"/>
    </location>
</feature>
<gene>
    <name evidence="4" type="ORF">CKM354_000259100</name>
</gene>
<dbReference type="OrthoDB" id="5392646at2759"/>
<accession>A0A9P3CF17</accession>
<reference evidence="4 5" key="1">
    <citation type="submission" date="2021-01" db="EMBL/GenBank/DDBJ databases">
        <title>Cercospora kikuchii MAFF 305040 whole genome shotgun sequence.</title>
        <authorList>
            <person name="Kashiwa T."/>
            <person name="Suzuki T."/>
        </authorList>
    </citation>
    <scope>NUCLEOTIDE SEQUENCE [LARGE SCALE GENOMIC DNA]</scope>
    <source>
        <strain evidence="4 5">MAFF 305040</strain>
    </source>
</reference>
<dbReference type="EMBL" id="BOLY01000002">
    <property type="protein sequence ID" value="GIZ39200.1"/>
    <property type="molecule type" value="Genomic_DNA"/>
</dbReference>
<evidence type="ECO:0000256" key="1">
    <source>
        <dbReference type="SAM" id="MobiDB-lite"/>
    </source>
</evidence>
<dbReference type="Pfam" id="PF20778">
    <property type="entry name" value="SLS1_C"/>
    <property type="match status" value="1"/>
</dbReference>
<feature type="compositionally biased region" description="Polar residues" evidence="1">
    <location>
        <begin position="767"/>
        <end position="781"/>
    </location>
</feature>
<evidence type="ECO:0000313" key="4">
    <source>
        <dbReference type="EMBL" id="GIZ39200.1"/>
    </source>
</evidence>
<dbReference type="RefSeq" id="XP_044653687.1">
    <property type="nucleotide sequence ID" value="XM_044797752.1"/>
</dbReference>
<keyword evidence="5" id="KW-1185">Reference proteome</keyword>
<evidence type="ECO:0000259" key="2">
    <source>
        <dbReference type="Pfam" id="PF20776"/>
    </source>
</evidence>
<dbReference type="InterPro" id="IPR048401">
    <property type="entry name" value="SLS1_C"/>
</dbReference>
<dbReference type="AlphaFoldDB" id="A0A9P3CF17"/>
<name>A0A9P3CF17_9PEZI</name>
<evidence type="ECO:0000259" key="3">
    <source>
        <dbReference type="Pfam" id="PF20778"/>
    </source>
</evidence>
<feature type="region of interest" description="Disordered" evidence="1">
    <location>
        <begin position="88"/>
        <end position="110"/>
    </location>
</feature>
<dbReference type="InterPro" id="IPR048400">
    <property type="entry name" value="SLS1_N"/>
</dbReference>
<proteinExistence type="predicted"/>
<dbReference type="Pfam" id="PF20776">
    <property type="entry name" value="SLS1_N"/>
    <property type="match status" value="1"/>
</dbReference>
<evidence type="ECO:0000313" key="5">
    <source>
        <dbReference type="Proteomes" id="UP000825890"/>
    </source>
</evidence>
<organism evidence="4 5">
    <name type="scientific">Cercospora kikuchii</name>
    <dbReference type="NCBI Taxonomy" id="84275"/>
    <lineage>
        <taxon>Eukaryota</taxon>
        <taxon>Fungi</taxon>
        <taxon>Dikarya</taxon>
        <taxon>Ascomycota</taxon>
        <taxon>Pezizomycotina</taxon>
        <taxon>Dothideomycetes</taxon>
        <taxon>Dothideomycetidae</taxon>
        <taxon>Mycosphaerellales</taxon>
        <taxon>Mycosphaerellaceae</taxon>
        <taxon>Cercospora</taxon>
    </lineage>
</organism>
<protein>
    <submittedName>
        <fullName evidence="4">Uncharacterized protein</fullName>
    </submittedName>
</protein>
<dbReference type="GeneID" id="68288166"/>
<sequence>MRVSTCLREVLSCDAPAAARARLGGCLALSAARTPANRAYHSPSPTSWKTLQLQGHERIVGKGRKRQRVESAELQRKALNEATSVIVLRDAQDDTSTPAPRPGHSSLSAREVEDAITGQGPAPDEIEVNASIDSLRPDSSILETAQFESLRERLAHDYKLPQLLQYLRANFRPDARLAAHSASRAHGRGLQASPWQPDRTPLQVRRTKLVKPSVVSRKLRTAERVLRLAWGVTVFSEEQEVGELELALQPWQLSMLFDLSGTDGNSYYKSLISTPFLLEATKIEQYPPDGILRITGRRRDAEEVAYQLELALSAVRPLRINLAGLGVPASAYCNDEELALVSRTTKSVIVSQGRNIITIYNGTDVGANHARRLLISMLNLSTFSAATTTSAYIPSPFPRGDKRKPSLSPVDSRVNGLHIRQRSEDLARQVQAYQELPAGTEISSAQRHRIAAEVTERLHEGALSFETDANESHHSGYWKGNVGLSSNWRAEFVKFLQKDAQPNNQKVVKHRITQYRLPGIESALSSIGTYRAPHRIRSGDAVKEARAPVDLGAPQLRVHLVPKPTQEDTSYSLPRVQLLFGFSADEQRELMFAGMRAIVQTRSLQVPLPFNAVDLLFTQNQTLFADLDAARQDPEIANFAREIQRSMQAKDEVLSAPPELNVLLPSSLVSGRTQTRGADQQIPVTYLLERFEQTQSRTFGLKNEFLESQQQELRDAKLGTPDSDFRLEYKDVDGGTVFGASTKLTLKAARKKIHHDGDSEGVDADAVSSTAGGDNVAASSSGPKYFLASTALAVADLLTKAAQGSLSKVSSV</sequence>
<feature type="domain" description="SLS1 C-terminal" evidence="3">
    <location>
        <begin position="510"/>
        <end position="752"/>
    </location>
</feature>
<feature type="region of interest" description="Disordered" evidence="1">
    <location>
        <begin position="754"/>
        <end position="781"/>
    </location>
</feature>
<comment type="caution">
    <text evidence="4">The sequence shown here is derived from an EMBL/GenBank/DDBJ whole genome shotgun (WGS) entry which is preliminary data.</text>
</comment>